<name>A0A2P6RWE3_ROSCH</name>
<sequence length="61" mass="7420">MSLYLVFVLPHFLHVLQMFLCFLFSFLFLTTQELFLIWQNFCIYEPYGGLNLEPLFFCKDQ</sequence>
<evidence type="ECO:0000256" key="1">
    <source>
        <dbReference type="SAM" id="Phobius"/>
    </source>
</evidence>
<keyword evidence="1" id="KW-0472">Membrane</keyword>
<evidence type="ECO:0000313" key="2">
    <source>
        <dbReference type="EMBL" id="PRQ50736.1"/>
    </source>
</evidence>
<dbReference type="Proteomes" id="UP000238479">
    <property type="component" value="Chromosome 2"/>
</dbReference>
<keyword evidence="1" id="KW-0812">Transmembrane</keyword>
<evidence type="ECO:0000313" key="3">
    <source>
        <dbReference type="Proteomes" id="UP000238479"/>
    </source>
</evidence>
<dbReference type="Gramene" id="PRQ50736">
    <property type="protein sequence ID" value="PRQ50736"/>
    <property type="gene ID" value="RchiOBHm_Chr2g0136571"/>
</dbReference>
<protein>
    <submittedName>
        <fullName evidence="2">Uncharacterized protein</fullName>
    </submittedName>
</protein>
<keyword evidence="3" id="KW-1185">Reference proteome</keyword>
<dbReference type="EMBL" id="PDCK01000040">
    <property type="protein sequence ID" value="PRQ50736.1"/>
    <property type="molecule type" value="Genomic_DNA"/>
</dbReference>
<accession>A0A2P6RWE3</accession>
<proteinExistence type="predicted"/>
<dbReference type="AlphaFoldDB" id="A0A2P6RWE3"/>
<organism evidence="2 3">
    <name type="scientific">Rosa chinensis</name>
    <name type="common">China rose</name>
    <dbReference type="NCBI Taxonomy" id="74649"/>
    <lineage>
        <taxon>Eukaryota</taxon>
        <taxon>Viridiplantae</taxon>
        <taxon>Streptophyta</taxon>
        <taxon>Embryophyta</taxon>
        <taxon>Tracheophyta</taxon>
        <taxon>Spermatophyta</taxon>
        <taxon>Magnoliopsida</taxon>
        <taxon>eudicotyledons</taxon>
        <taxon>Gunneridae</taxon>
        <taxon>Pentapetalae</taxon>
        <taxon>rosids</taxon>
        <taxon>fabids</taxon>
        <taxon>Rosales</taxon>
        <taxon>Rosaceae</taxon>
        <taxon>Rosoideae</taxon>
        <taxon>Rosoideae incertae sedis</taxon>
        <taxon>Rosa</taxon>
    </lineage>
</organism>
<reference evidence="2 3" key="1">
    <citation type="journal article" date="2018" name="Nat. Genet.">
        <title>The Rosa genome provides new insights in the design of modern roses.</title>
        <authorList>
            <person name="Bendahmane M."/>
        </authorList>
    </citation>
    <scope>NUCLEOTIDE SEQUENCE [LARGE SCALE GENOMIC DNA]</scope>
    <source>
        <strain evidence="3">cv. Old Blush</strain>
    </source>
</reference>
<feature type="transmembrane region" description="Helical" evidence="1">
    <location>
        <begin position="12"/>
        <end position="29"/>
    </location>
</feature>
<comment type="caution">
    <text evidence="2">The sequence shown here is derived from an EMBL/GenBank/DDBJ whole genome shotgun (WGS) entry which is preliminary data.</text>
</comment>
<gene>
    <name evidence="2" type="ORF">RchiOBHm_Chr2g0136571</name>
</gene>
<keyword evidence="1" id="KW-1133">Transmembrane helix</keyword>